<evidence type="ECO:0000259" key="8">
    <source>
        <dbReference type="Pfam" id="PF03016"/>
    </source>
</evidence>
<evidence type="ECO:0000256" key="5">
    <source>
        <dbReference type="ARBA" id="ARBA00023034"/>
    </source>
</evidence>
<keyword evidence="4" id="KW-0735">Signal-anchor</keyword>
<evidence type="ECO:0000256" key="3">
    <source>
        <dbReference type="ARBA" id="ARBA00022676"/>
    </source>
</evidence>
<evidence type="ECO:0000256" key="4">
    <source>
        <dbReference type="ARBA" id="ARBA00022968"/>
    </source>
</evidence>
<gene>
    <name evidence="9" type="primary">IRX7_0</name>
    <name evidence="9" type="ORF">g.53692</name>
</gene>
<dbReference type="EMBL" id="GDJX01013742">
    <property type="protein sequence ID" value="JAT54194.1"/>
    <property type="molecule type" value="Transcribed_RNA"/>
</dbReference>
<keyword evidence="7" id="KW-0812">Transmembrane</keyword>
<keyword evidence="5" id="KW-0333">Golgi apparatus</keyword>
<keyword evidence="7" id="KW-0472">Membrane</keyword>
<evidence type="ECO:0000256" key="6">
    <source>
        <dbReference type="SAM" id="MobiDB-lite"/>
    </source>
</evidence>
<dbReference type="PANTHER" id="PTHR11062:SF184">
    <property type="entry name" value="EXOSTOSIN FAMILY PROTEIN"/>
    <property type="match status" value="1"/>
</dbReference>
<name>A0A1D1YHV7_9ARAE</name>
<accession>A0A1D1YHV7</accession>
<dbReference type="Pfam" id="PF03016">
    <property type="entry name" value="Exostosin_GT47"/>
    <property type="match status" value="1"/>
</dbReference>
<comment type="subcellular location">
    <subcellularLocation>
        <location evidence="1">Golgi apparatus membrane</location>
        <topology evidence="1">Single-pass type II membrane protein</topology>
    </subcellularLocation>
</comment>
<keyword evidence="3" id="KW-0328">Glycosyltransferase</keyword>
<dbReference type="GO" id="GO:0000139">
    <property type="term" value="C:Golgi membrane"/>
    <property type="evidence" value="ECO:0007669"/>
    <property type="project" value="UniProtKB-SubCell"/>
</dbReference>
<protein>
    <submittedName>
        <fullName evidence="9">Putative glucuronoxylan glucuronosyltransferase IRX7</fullName>
    </submittedName>
</protein>
<feature type="compositionally biased region" description="Pro residues" evidence="6">
    <location>
        <begin position="80"/>
        <end position="90"/>
    </location>
</feature>
<organism evidence="9">
    <name type="scientific">Anthurium amnicola</name>
    <dbReference type="NCBI Taxonomy" id="1678845"/>
    <lineage>
        <taxon>Eukaryota</taxon>
        <taxon>Viridiplantae</taxon>
        <taxon>Streptophyta</taxon>
        <taxon>Embryophyta</taxon>
        <taxon>Tracheophyta</taxon>
        <taxon>Spermatophyta</taxon>
        <taxon>Magnoliopsida</taxon>
        <taxon>Liliopsida</taxon>
        <taxon>Araceae</taxon>
        <taxon>Pothoideae</taxon>
        <taxon>Potheae</taxon>
        <taxon>Anthurium</taxon>
    </lineage>
</organism>
<keyword evidence="9" id="KW-0808">Transferase</keyword>
<reference evidence="9" key="1">
    <citation type="submission" date="2015-07" db="EMBL/GenBank/DDBJ databases">
        <title>Transcriptome Assembly of Anthurium amnicola.</title>
        <authorList>
            <person name="Suzuki J."/>
        </authorList>
    </citation>
    <scope>NUCLEOTIDE SEQUENCE</scope>
</reference>
<evidence type="ECO:0000256" key="2">
    <source>
        <dbReference type="ARBA" id="ARBA00010271"/>
    </source>
</evidence>
<keyword evidence="7" id="KW-1133">Transmembrane helix</keyword>
<comment type="similarity">
    <text evidence="2">Belongs to the glycosyltransferase 47 family.</text>
</comment>
<evidence type="ECO:0000256" key="1">
    <source>
        <dbReference type="ARBA" id="ARBA00004323"/>
    </source>
</evidence>
<dbReference type="PANTHER" id="PTHR11062">
    <property type="entry name" value="EXOSTOSIN HEPARAN SULFATE GLYCOSYLTRANSFERASE -RELATED"/>
    <property type="match status" value="1"/>
</dbReference>
<dbReference type="InterPro" id="IPR004263">
    <property type="entry name" value="Exostosin"/>
</dbReference>
<dbReference type="GO" id="GO:0016757">
    <property type="term" value="F:glycosyltransferase activity"/>
    <property type="evidence" value="ECO:0007669"/>
    <property type="project" value="UniProtKB-KW"/>
</dbReference>
<feature type="transmembrane region" description="Helical" evidence="7">
    <location>
        <begin position="34"/>
        <end position="55"/>
    </location>
</feature>
<evidence type="ECO:0000256" key="7">
    <source>
        <dbReference type="SAM" id="Phobius"/>
    </source>
</evidence>
<sequence>MAGGGKPHASPSSSSSSSLFQFRSSRSAASTSPATLLLTLIFALAMSSLIFFLFFSSSSRCSPDLNPGNPLDVRFSDPRTPGPRIPGNPPPEYSFLASLEKFLASGPPSPPTAPDPTGEDAGAAAVVALDDLVSSREAGELYSGNPSRPWSASSVVRVYVYEMPAKFTYDLLRLFRDTYQGTVNLTSNGSPVHRLIEQHSVDYWLWADLISLESKRLLKNVVRVHRQEEADLFYIPFFTTISYFLLEKQQCKALYREALKWVSDQPAWKRSGGRDHILPVHHPWSFKSVRRFMKKAIWLLPDMDSTGNWYKPGEVWLEKDLILPYVSNVEVCDAKCLLENQSQRSTLLFFRGRLKRNAGGKIRSKLVMELHGAEGVVIEEGSAGEAGRAAAQNGMRKSIYCLSPAGDTPSSARLFDAIVSGCIPVIVSDELELPFEGILDYRKIALFVSSSDAMQPGWLITFLKGIDSGKIKEMQMNLSKYSRHFLYSSPAQPLGPEDLTWRMIAGKLVNIKLHIRRSQRVIRESRSLCTCDCKRSNITTVLQ</sequence>
<dbReference type="AlphaFoldDB" id="A0A1D1YHV7"/>
<proteinExistence type="inferred from homology"/>
<dbReference type="InterPro" id="IPR040911">
    <property type="entry name" value="Exostosin_GT47"/>
</dbReference>
<evidence type="ECO:0000313" key="9">
    <source>
        <dbReference type="EMBL" id="JAT54194.1"/>
    </source>
</evidence>
<feature type="region of interest" description="Disordered" evidence="6">
    <location>
        <begin position="66"/>
        <end position="90"/>
    </location>
</feature>
<feature type="domain" description="Exostosin GT47" evidence="8">
    <location>
        <begin position="154"/>
        <end position="460"/>
    </location>
</feature>